<proteinExistence type="predicted"/>
<dbReference type="Proteomes" id="UP000799779">
    <property type="component" value="Unassembled WGS sequence"/>
</dbReference>
<protein>
    <submittedName>
        <fullName evidence="2">Uncharacterized protein</fullName>
    </submittedName>
</protein>
<sequence>MRPYHEAQPGDVPTSQHDGKDSIVSSLRPQTGAGSPSAGANQQPPWARAGRTWQFASCPQETQRRRRVRVRPTTKPPLLSTGAGLANHSGAALQSSVTEEWHRGIKQPQLLRTPEWRCIALNRAWQHAGSIRKNDGQVKNSSTTQHRAAPRSAVE</sequence>
<evidence type="ECO:0000313" key="3">
    <source>
        <dbReference type="Proteomes" id="UP000799779"/>
    </source>
</evidence>
<dbReference type="AlphaFoldDB" id="A0A6A5WI69"/>
<evidence type="ECO:0000313" key="2">
    <source>
        <dbReference type="EMBL" id="KAF1997356.1"/>
    </source>
</evidence>
<accession>A0A6A5WI69</accession>
<reference evidence="2" key="1">
    <citation type="journal article" date="2020" name="Stud. Mycol.">
        <title>101 Dothideomycetes genomes: a test case for predicting lifestyles and emergence of pathogens.</title>
        <authorList>
            <person name="Haridas S."/>
            <person name="Albert R."/>
            <person name="Binder M."/>
            <person name="Bloem J."/>
            <person name="Labutti K."/>
            <person name="Salamov A."/>
            <person name="Andreopoulos B."/>
            <person name="Baker S."/>
            <person name="Barry K."/>
            <person name="Bills G."/>
            <person name="Bluhm B."/>
            <person name="Cannon C."/>
            <person name="Castanera R."/>
            <person name="Culley D."/>
            <person name="Daum C."/>
            <person name="Ezra D."/>
            <person name="Gonzalez J."/>
            <person name="Henrissat B."/>
            <person name="Kuo A."/>
            <person name="Liang C."/>
            <person name="Lipzen A."/>
            <person name="Lutzoni F."/>
            <person name="Magnuson J."/>
            <person name="Mondo S."/>
            <person name="Nolan M."/>
            <person name="Ohm R."/>
            <person name="Pangilinan J."/>
            <person name="Park H.-J."/>
            <person name="Ramirez L."/>
            <person name="Alfaro M."/>
            <person name="Sun H."/>
            <person name="Tritt A."/>
            <person name="Yoshinaga Y."/>
            <person name="Zwiers L.-H."/>
            <person name="Turgeon B."/>
            <person name="Goodwin S."/>
            <person name="Spatafora J."/>
            <person name="Crous P."/>
            <person name="Grigoriev I."/>
        </authorList>
    </citation>
    <scope>NUCLEOTIDE SEQUENCE</scope>
    <source>
        <strain evidence="2">CBS 123094</strain>
    </source>
</reference>
<keyword evidence="3" id="KW-1185">Reference proteome</keyword>
<gene>
    <name evidence="2" type="ORF">P154DRAFT_524853</name>
</gene>
<name>A0A6A5WI69_9PLEO</name>
<feature type="region of interest" description="Disordered" evidence="1">
    <location>
        <begin position="1"/>
        <end position="97"/>
    </location>
</feature>
<feature type="region of interest" description="Disordered" evidence="1">
    <location>
        <begin position="128"/>
        <end position="155"/>
    </location>
</feature>
<feature type="compositionally biased region" description="Polar residues" evidence="1">
    <location>
        <begin position="137"/>
        <end position="146"/>
    </location>
</feature>
<organism evidence="2 3">
    <name type="scientific">Amniculicola lignicola CBS 123094</name>
    <dbReference type="NCBI Taxonomy" id="1392246"/>
    <lineage>
        <taxon>Eukaryota</taxon>
        <taxon>Fungi</taxon>
        <taxon>Dikarya</taxon>
        <taxon>Ascomycota</taxon>
        <taxon>Pezizomycotina</taxon>
        <taxon>Dothideomycetes</taxon>
        <taxon>Pleosporomycetidae</taxon>
        <taxon>Pleosporales</taxon>
        <taxon>Amniculicolaceae</taxon>
        <taxon>Amniculicola</taxon>
    </lineage>
</organism>
<evidence type="ECO:0000256" key="1">
    <source>
        <dbReference type="SAM" id="MobiDB-lite"/>
    </source>
</evidence>
<feature type="compositionally biased region" description="Polar residues" evidence="1">
    <location>
        <begin position="23"/>
        <end position="44"/>
    </location>
</feature>
<dbReference type="EMBL" id="ML977614">
    <property type="protein sequence ID" value="KAF1997356.1"/>
    <property type="molecule type" value="Genomic_DNA"/>
</dbReference>